<dbReference type="PANTHER" id="PTHR31190:SF469">
    <property type="entry name" value="ETHYLENE-RESPONSIVE TRANSCRIPTION FACTOR 1B-LIKE"/>
    <property type="match status" value="1"/>
</dbReference>
<protein>
    <recommendedName>
        <fullName evidence="8">AP2/ERF domain-containing protein</fullName>
    </recommendedName>
</protein>
<dbReference type="InterPro" id="IPR036955">
    <property type="entry name" value="AP2/ERF_dom_sf"/>
</dbReference>
<dbReference type="AlphaFoldDB" id="A0AAV3RD88"/>
<evidence type="ECO:0000256" key="4">
    <source>
        <dbReference type="ARBA" id="ARBA00023125"/>
    </source>
</evidence>
<keyword evidence="2" id="KW-0611">Plant defense</keyword>
<dbReference type="GO" id="GO:0006952">
    <property type="term" value="P:defense response"/>
    <property type="evidence" value="ECO:0007669"/>
    <property type="project" value="UniProtKB-KW"/>
</dbReference>
<keyword evidence="6" id="KW-0539">Nucleus</keyword>
<keyword evidence="4" id="KW-0238">DNA-binding</keyword>
<dbReference type="GO" id="GO:0005634">
    <property type="term" value="C:nucleus"/>
    <property type="evidence" value="ECO:0007669"/>
    <property type="project" value="UniProtKB-SubCell"/>
</dbReference>
<comment type="caution">
    <text evidence="9">The sequence shown here is derived from an EMBL/GenBank/DDBJ whole genome shotgun (WGS) entry which is preliminary data.</text>
</comment>
<accession>A0AAV3RD88</accession>
<dbReference type="CDD" id="cd00018">
    <property type="entry name" value="AP2"/>
    <property type="match status" value="1"/>
</dbReference>
<name>A0AAV3RD88_LITER</name>
<gene>
    <name evidence="9" type="ORF">LIER_26945</name>
</gene>
<dbReference type="SMART" id="SM00380">
    <property type="entry name" value="AP2"/>
    <property type="match status" value="1"/>
</dbReference>
<dbReference type="PRINTS" id="PR00367">
    <property type="entry name" value="ETHRSPELEMNT"/>
</dbReference>
<dbReference type="SUPFAM" id="SSF54171">
    <property type="entry name" value="DNA-binding domain"/>
    <property type="match status" value="1"/>
</dbReference>
<feature type="region of interest" description="Disordered" evidence="7">
    <location>
        <begin position="77"/>
        <end position="96"/>
    </location>
</feature>
<dbReference type="PROSITE" id="PS51032">
    <property type="entry name" value="AP2_ERF"/>
    <property type="match status" value="1"/>
</dbReference>
<dbReference type="GO" id="GO:0003677">
    <property type="term" value="F:DNA binding"/>
    <property type="evidence" value="ECO:0007669"/>
    <property type="project" value="UniProtKB-KW"/>
</dbReference>
<dbReference type="Gene3D" id="3.30.730.10">
    <property type="entry name" value="AP2/ERF domain"/>
    <property type="match status" value="1"/>
</dbReference>
<evidence type="ECO:0000256" key="1">
    <source>
        <dbReference type="ARBA" id="ARBA00004123"/>
    </source>
</evidence>
<dbReference type="Pfam" id="PF00847">
    <property type="entry name" value="AP2"/>
    <property type="match status" value="1"/>
</dbReference>
<keyword evidence="10" id="KW-1185">Reference proteome</keyword>
<sequence length="225" mass="25607">MDDFLEYLNSDYFSPRSSIGSVESCQGNNNLDFPQSNNYYLPFNENDQEDMFLYDIISSQARQESSVSNISCDQFTKEEEVSSQSSDQSKKSKAYRGVRTRPWGKFAAEIRDSTRNGVRVWLGTFDKPEDAALAYDQAAYAMRGSSAILNFPVDRVRESLLDLKFNIEQDGCSPVIALKRKHTMRKRKESSKKGKEIIRQVKAEANVLVFEDLGADYLDKLLSSN</sequence>
<keyword evidence="3" id="KW-0805">Transcription regulation</keyword>
<evidence type="ECO:0000313" key="9">
    <source>
        <dbReference type="EMBL" id="GAA0173296.1"/>
    </source>
</evidence>
<evidence type="ECO:0000259" key="8">
    <source>
        <dbReference type="PROSITE" id="PS51032"/>
    </source>
</evidence>
<dbReference type="Proteomes" id="UP001454036">
    <property type="component" value="Unassembled WGS sequence"/>
</dbReference>
<keyword evidence="5" id="KW-0804">Transcription</keyword>
<dbReference type="GO" id="GO:0009873">
    <property type="term" value="P:ethylene-activated signaling pathway"/>
    <property type="evidence" value="ECO:0007669"/>
    <property type="project" value="InterPro"/>
</dbReference>
<dbReference type="EMBL" id="BAABME010008533">
    <property type="protein sequence ID" value="GAA0173296.1"/>
    <property type="molecule type" value="Genomic_DNA"/>
</dbReference>
<proteinExistence type="predicted"/>
<dbReference type="FunFam" id="3.30.730.10:FF:000001">
    <property type="entry name" value="Ethylene-responsive transcription factor 2"/>
    <property type="match status" value="1"/>
</dbReference>
<dbReference type="InterPro" id="IPR016177">
    <property type="entry name" value="DNA-bd_dom_sf"/>
</dbReference>
<evidence type="ECO:0000256" key="7">
    <source>
        <dbReference type="SAM" id="MobiDB-lite"/>
    </source>
</evidence>
<dbReference type="InterPro" id="IPR001471">
    <property type="entry name" value="AP2/ERF_dom"/>
</dbReference>
<evidence type="ECO:0000256" key="2">
    <source>
        <dbReference type="ARBA" id="ARBA00022821"/>
    </source>
</evidence>
<reference evidence="9 10" key="1">
    <citation type="submission" date="2024-01" db="EMBL/GenBank/DDBJ databases">
        <title>The complete chloroplast genome sequence of Lithospermum erythrorhizon: insights into the phylogenetic relationship among Boraginaceae species and the maternal lineages of purple gromwells.</title>
        <authorList>
            <person name="Okada T."/>
            <person name="Watanabe K."/>
        </authorList>
    </citation>
    <scope>NUCLEOTIDE SEQUENCE [LARGE SCALE GENOMIC DNA]</scope>
</reference>
<dbReference type="InterPro" id="IPR044808">
    <property type="entry name" value="ERF_plant"/>
</dbReference>
<dbReference type="GO" id="GO:0003700">
    <property type="term" value="F:DNA-binding transcription factor activity"/>
    <property type="evidence" value="ECO:0007669"/>
    <property type="project" value="InterPro"/>
</dbReference>
<organism evidence="9 10">
    <name type="scientific">Lithospermum erythrorhizon</name>
    <name type="common">Purple gromwell</name>
    <name type="synonym">Lithospermum officinale var. erythrorhizon</name>
    <dbReference type="NCBI Taxonomy" id="34254"/>
    <lineage>
        <taxon>Eukaryota</taxon>
        <taxon>Viridiplantae</taxon>
        <taxon>Streptophyta</taxon>
        <taxon>Embryophyta</taxon>
        <taxon>Tracheophyta</taxon>
        <taxon>Spermatophyta</taxon>
        <taxon>Magnoliopsida</taxon>
        <taxon>eudicotyledons</taxon>
        <taxon>Gunneridae</taxon>
        <taxon>Pentapetalae</taxon>
        <taxon>asterids</taxon>
        <taxon>lamiids</taxon>
        <taxon>Boraginales</taxon>
        <taxon>Boraginaceae</taxon>
        <taxon>Boraginoideae</taxon>
        <taxon>Lithospermeae</taxon>
        <taxon>Lithospermum</taxon>
    </lineage>
</organism>
<evidence type="ECO:0000256" key="3">
    <source>
        <dbReference type="ARBA" id="ARBA00023015"/>
    </source>
</evidence>
<comment type="subcellular location">
    <subcellularLocation>
        <location evidence="1">Nucleus</location>
    </subcellularLocation>
</comment>
<dbReference type="PANTHER" id="PTHR31190">
    <property type="entry name" value="DNA-BINDING DOMAIN"/>
    <property type="match status" value="1"/>
</dbReference>
<evidence type="ECO:0000256" key="6">
    <source>
        <dbReference type="ARBA" id="ARBA00023242"/>
    </source>
</evidence>
<evidence type="ECO:0000256" key="5">
    <source>
        <dbReference type="ARBA" id="ARBA00023163"/>
    </source>
</evidence>
<feature type="domain" description="AP2/ERF" evidence="8">
    <location>
        <begin position="94"/>
        <end position="152"/>
    </location>
</feature>
<evidence type="ECO:0000313" key="10">
    <source>
        <dbReference type="Proteomes" id="UP001454036"/>
    </source>
</evidence>